<reference evidence="2 3" key="1">
    <citation type="submission" date="2024-06" db="EMBL/GenBank/DDBJ databases">
        <title>The Natural Products Discovery Center: Release of the First 8490 Sequenced Strains for Exploring Actinobacteria Biosynthetic Diversity.</title>
        <authorList>
            <person name="Kalkreuter E."/>
            <person name="Kautsar S.A."/>
            <person name="Yang D."/>
            <person name="Bader C.D."/>
            <person name="Teijaro C.N."/>
            <person name="Fluegel L."/>
            <person name="Davis C.M."/>
            <person name="Simpson J.R."/>
            <person name="Lauterbach L."/>
            <person name="Steele A.D."/>
            <person name="Gui C."/>
            <person name="Meng S."/>
            <person name="Li G."/>
            <person name="Viehrig K."/>
            <person name="Ye F."/>
            <person name="Su P."/>
            <person name="Kiefer A.F."/>
            <person name="Nichols A."/>
            <person name="Cepeda A.J."/>
            <person name="Yan W."/>
            <person name="Fan B."/>
            <person name="Jiang Y."/>
            <person name="Adhikari A."/>
            <person name="Zheng C.-J."/>
            <person name="Schuster L."/>
            <person name="Cowan T.M."/>
            <person name="Smanski M.J."/>
            <person name="Chevrette M.G."/>
            <person name="De Carvalho L.P.S."/>
            <person name="Shen B."/>
        </authorList>
    </citation>
    <scope>NUCLEOTIDE SEQUENCE [LARGE SCALE GENOMIC DNA]</scope>
    <source>
        <strain evidence="2 3">NPDC019708</strain>
    </source>
</reference>
<dbReference type="InterPro" id="IPR037401">
    <property type="entry name" value="SnoaL-like"/>
</dbReference>
<evidence type="ECO:0000259" key="1">
    <source>
        <dbReference type="Pfam" id="PF13577"/>
    </source>
</evidence>
<evidence type="ECO:0000313" key="2">
    <source>
        <dbReference type="EMBL" id="MEU1951345.1"/>
    </source>
</evidence>
<dbReference type="RefSeq" id="WP_356955357.1">
    <property type="nucleotide sequence ID" value="NZ_JBEYBD010000003.1"/>
</dbReference>
<dbReference type="EMBL" id="JBEYBF010000002">
    <property type="protein sequence ID" value="MEU1951345.1"/>
    <property type="molecule type" value="Genomic_DNA"/>
</dbReference>
<comment type="caution">
    <text evidence="2">The sequence shown here is derived from an EMBL/GenBank/DDBJ whole genome shotgun (WGS) entry which is preliminary data.</text>
</comment>
<dbReference type="Pfam" id="PF13577">
    <property type="entry name" value="SnoaL_4"/>
    <property type="match status" value="1"/>
</dbReference>
<accession>A0ABV2WKD6</accession>
<organism evidence="2 3">
    <name type="scientific">Nocardia rhamnosiphila</name>
    <dbReference type="NCBI Taxonomy" id="426716"/>
    <lineage>
        <taxon>Bacteria</taxon>
        <taxon>Bacillati</taxon>
        <taxon>Actinomycetota</taxon>
        <taxon>Actinomycetes</taxon>
        <taxon>Mycobacteriales</taxon>
        <taxon>Nocardiaceae</taxon>
        <taxon>Nocardia</taxon>
    </lineage>
</organism>
<protein>
    <submittedName>
        <fullName evidence="2">Nuclear transport factor 2 family protein</fullName>
    </submittedName>
</protein>
<feature type="domain" description="SnoaL-like" evidence="1">
    <location>
        <begin position="4"/>
        <end position="134"/>
    </location>
</feature>
<dbReference type="Proteomes" id="UP001550628">
    <property type="component" value="Unassembled WGS sequence"/>
</dbReference>
<evidence type="ECO:0000313" key="3">
    <source>
        <dbReference type="Proteomes" id="UP001550628"/>
    </source>
</evidence>
<dbReference type="CDD" id="cd00531">
    <property type="entry name" value="NTF2_like"/>
    <property type="match status" value="1"/>
</dbReference>
<dbReference type="SUPFAM" id="SSF54427">
    <property type="entry name" value="NTF2-like"/>
    <property type="match status" value="1"/>
</dbReference>
<proteinExistence type="predicted"/>
<dbReference type="Gene3D" id="3.10.450.50">
    <property type="match status" value="1"/>
</dbReference>
<sequence length="155" mass="17234">MEPTDRLAVLTLAARYAQAVDRRDPAALESLFAPEMVLLLPPELNRTNAPSELRGREPVARSVVESVSHLVATRHVVEQQILEPATARDAHGETYCTAHHIYSRGDGHRDHRLALRYQDTFLYTGGAWLFSRRDLVVDFAEDVPVTRSAPHGATG</sequence>
<dbReference type="InterPro" id="IPR032710">
    <property type="entry name" value="NTF2-like_dom_sf"/>
</dbReference>
<gene>
    <name evidence="2" type="ORF">ABZ510_05740</name>
</gene>
<keyword evidence="3" id="KW-1185">Reference proteome</keyword>
<name>A0ABV2WKD6_9NOCA</name>